<keyword evidence="3" id="KW-1185">Reference proteome</keyword>
<evidence type="ECO:0008006" key="4">
    <source>
        <dbReference type="Google" id="ProtNLM"/>
    </source>
</evidence>
<dbReference type="InterPro" id="IPR033964">
    <property type="entry name" value="ABBA"/>
</dbReference>
<evidence type="ECO:0000313" key="3">
    <source>
        <dbReference type="Proteomes" id="UP000215199"/>
    </source>
</evidence>
<proteinExistence type="predicted"/>
<dbReference type="GO" id="GO:0016740">
    <property type="term" value="F:transferase activity"/>
    <property type="evidence" value="ECO:0007669"/>
    <property type="project" value="UniProtKB-KW"/>
</dbReference>
<protein>
    <recommendedName>
        <fullName evidence="4">Tryptophan dimethylallyltransferase</fullName>
    </recommendedName>
</protein>
<dbReference type="Proteomes" id="UP000215199">
    <property type="component" value="Unassembled WGS sequence"/>
</dbReference>
<gene>
    <name evidence="2" type="ORF">CF165_11180</name>
</gene>
<evidence type="ECO:0000313" key="2">
    <source>
        <dbReference type="EMBL" id="OXM68647.1"/>
    </source>
</evidence>
<evidence type="ECO:0000256" key="1">
    <source>
        <dbReference type="ARBA" id="ARBA00022679"/>
    </source>
</evidence>
<dbReference type="AlphaFoldDB" id="A0A229TBL6"/>
<reference evidence="3" key="1">
    <citation type="submission" date="2017-07" db="EMBL/GenBank/DDBJ databases">
        <title>Comparative genome mining reveals phylogenetic distribution patterns of secondary metabolites in Amycolatopsis.</title>
        <authorList>
            <person name="Adamek M."/>
            <person name="Alanjary M."/>
            <person name="Sales-Ortells H."/>
            <person name="Goodfellow M."/>
            <person name="Bull A.T."/>
            <person name="Kalinowski J."/>
            <person name="Ziemert N."/>
        </authorList>
    </citation>
    <scope>NUCLEOTIDE SEQUENCE [LARGE SCALE GENOMIC DNA]</scope>
    <source>
        <strain evidence="3">H5</strain>
    </source>
</reference>
<dbReference type="OrthoDB" id="3435263at2"/>
<dbReference type="EMBL" id="NMUL01000009">
    <property type="protein sequence ID" value="OXM68647.1"/>
    <property type="molecule type" value="Genomic_DNA"/>
</dbReference>
<dbReference type="RefSeq" id="WP_093947408.1">
    <property type="nucleotide sequence ID" value="NZ_NMUL01000009.1"/>
</dbReference>
<accession>A0A229TBL6</accession>
<name>A0A229TBL6_9PSEU</name>
<sequence length="316" mass="34378">MLRALLPPWAHERIGPAPAQPSYVADDGFPAEMSVNWSGGRPELRVLFDSLGHDLVFPGESGFAARRLERVHETFTPRAGRPSPAPLWHSIAWRPPSGVVHKTYFGLYSWPHAQRETAVAEAMAQLGLGAAWEDAHRRIETVEGDREIEFFAVDLAGETRARVKIYYRNHAAGLAEVGRVAAVALRHDPEEAQAAYRVLAGSRADAGEGALTCLAFRSGVDRAAESTTYLRLPDLAQDDQEAVERTAALLHDEGVDPGRFRTLAAALAPGPLSGSRGVLELVSYRAAGRRGDVTTYFRFPVYDRPGPSPLAPVDLA</sequence>
<comment type="caution">
    <text evidence="2">The sequence shown here is derived from an EMBL/GenBank/DDBJ whole genome shotgun (WGS) entry which is preliminary data.</text>
</comment>
<dbReference type="SFLD" id="SFLDS00036">
    <property type="entry name" value="Aromatic_Prenyltransferase"/>
    <property type="match status" value="1"/>
</dbReference>
<keyword evidence="1" id="KW-0808">Transferase</keyword>
<organism evidence="2 3">
    <name type="scientific">Amycolatopsis vastitatis</name>
    <dbReference type="NCBI Taxonomy" id="1905142"/>
    <lineage>
        <taxon>Bacteria</taxon>
        <taxon>Bacillati</taxon>
        <taxon>Actinomycetota</taxon>
        <taxon>Actinomycetes</taxon>
        <taxon>Pseudonocardiales</taxon>
        <taxon>Pseudonocardiaceae</taxon>
        <taxon>Amycolatopsis</taxon>
    </lineage>
</organism>